<evidence type="ECO:0000313" key="4">
    <source>
        <dbReference type="EMBL" id="SEQ54336.1"/>
    </source>
</evidence>
<dbReference type="AlphaFoldDB" id="A0A1H9GW32"/>
<evidence type="ECO:0000256" key="2">
    <source>
        <dbReference type="SAM" id="Phobius"/>
    </source>
</evidence>
<dbReference type="OrthoDB" id="169701at2157"/>
<dbReference type="Pfam" id="PF03779">
    <property type="entry name" value="SPW"/>
    <property type="match status" value="1"/>
</dbReference>
<feature type="transmembrane region" description="Helical" evidence="2">
    <location>
        <begin position="52"/>
        <end position="72"/>
    </location>
</feature>
<feature type="compositionally biased region" description="Polar residues" evidence="1">
    <location>
        <begin position="1"/>
        <end position="13"/>
    </location>
</feature>
<name>A0A1H9GW32_9EURY</name>
<dbReference type="InterPro" id="IPR005530">
    <property type="entry name" value="SPW"/>
</dbReference>
<evidence type="ECO:0000313" key="5">
    <source>
        <dbReference type="Proteomes" id="UP000199114"/>
    </source>
</evidence>
<feature type="transmembrane region" description="Helical" evidence="2">
    <location>
        <begin position="117"/>
        <end position="137"/>
    </location>
</feature>
<dbReference type="RefSeq" id="WP_090617036.1">
    <property type="nucleotide sequence ID" value="NZ_FOFD01000002.1"/>
</dbReference>
<keyword evidence="2" id="KW-1133">Transmembrane helix</keyword>
<keyword evidence="2" id="KW-0812">Transmembrane</keyword>
<gene>
    <name evidence="4" type="ORF">SAMN04489841_2015</name>
</gene>
<feature type="transmembrane region" description="Helical" evidence="2">
    <location>
        <begin position="84"/>
        <end position="102"/>
    </location>
</feature>
<protein>
    <submittedName>
        <fullName evidence="4">SPW repeat-containing protein</fullName>
    </submittedName>
</protein>
<dbReference type="EMBL" id="FOFD01000002">
    <property type="protein sequence ID" value="SEQ54336.1"/>
    <property type="molecule type" value="Genomic_DNA"/>
</dbReference>
<dbReference type="Proteomes" id="UP000199114">
    <property type="component" value="Unassembled WGS sequence"/>
</dbReference>
<proteinExistence type="predicted"/>
<keyword evidence="2" id="KW-0472">Membrane</keyword>
<feature type="region of interest" description="Disordered" evidence="1">
    <location>
        <begin position="1"/>
        <end position="22"/>
    </location>
</feature>
<accession>A0A1H9GW32</accession>
<evidence type="ECO:0000259" key="3">
    <source>
        <dbReference type="Pfam" id="PF03779"/>
    </source>
</evidence>
<keyword evidence="5" id="KW-1185">Reference proteome</keyword>
<organism evidence="4 5">
    <name type="scientific">Natrinema salaciae</name>
    <dbReference type="NCBI Taxonomy" id="1186196"/>
    <lineage>
        <taxon>Archaea</taxon>
        <taxon>Methanobacteriati</taxon>
        <taxon>Methanobacteriota</taxon>
        <taxon>Stenosarchaea group</taxon>
        <taxon>Halobacteria</taxon>
        <taxon>Halobacteriales</taxon>
        <taxon>Natrialbaceae</taxon>
        <taxon>Natrinema</taxon>
    </lineage>
</organism>
<reference evidence="5" key="1">
    <citation type="submission" date="2016-10" db="EMBL/GenBank/DDBJ databases">
        <authorList>
            <person name="Varghese N."/>
            <person name="Submissions S."/>
        </authorList>
    </citation>
    <scope>NUCLEOTIDE SEQUENCE [LARGE SCALE GENOMIC DNA]</scope>
    <source>
        <strain evidence="5">DSM 25055</strain>
    </source>
</reference>
<evidence type="ECO:0000256" key="1">
    <source>
        <dbReference type="SAM" id="MobiDB-lite"/>
    </source>
</evidence>
<feature type="transmembrane region" description="Helical" evidence="2">
    <location>
        <begin position="27"/>
        <end position="46"/>
    </location>
</feature>
<sequence>MSESTTTDPSTGESPAHDQGEPDGQKWLSGIVSLIGFWLAASPFVYETAQSILWNNLLVGGAIFLLAGYNYYRIVTDHPTSTGVMSLVALLALWTAISHFAIGGEVAMSGLEVADRGLTWSNTVLGLVAAALSAYVASTAGREVPRGTATETR</sequence>
<feature type="domain" description="SPW repeat-containing integral membrane" evidence="3">
    <location>
        <begin position="27"/>
        <end position="134"/>
    </location>
</feature>